<feature type="domain" description="SH3b1" evidence="3">
    <location>
        <begin position="191"/>
        <end position="230"/>
    </location>
</feature>
<feature type="non-terminal residue" evidence="4">
    <location>
        <position position="268"/>
    </location>
</feature>
<proteinExistence type="predicted"/>
<keyword evidence="2" id="KW-0732">Signal</keyword>
<reference evidence="4" key="1">
    <citation type="submission" date="2020-10" db="EMBL/GenBank/DDBJ databases">
        <authorList>
            <person name="Gilroy R."/>
        </authorList>
    </citation>
    <scope>NUCLEOTIDE SEQUENCE</scope>
    <source>
        <strain evidence="4">CHK195-4489</strain>
    </source>
</reference>
<sequence length="268" mass="29065">MNRFVKLLLASALLACTVTASACSGGAERGESQKTPSSPETAAPVKTDAANATPAESTEPPAVSEVPSGAEKWINACGDAQRILMTYEQIQAMNASIRAKCTALTDIASYPESMSKSELTALIEGSSGPSLPKYDEDGIEITAEELAEIRENRNLDALEETNSFRRGVTIQRTDIRALPTARAFYDRASVQDHDRMQESELAAGSAVWILHTSRDGAFCFIQSYYYVGWVDADDIADAEGSSDWDAYARLLNMTENASRDLRFAVITD</sequence>
<gene>
    <name evidence="4" type="ORF">IAD50_07980</name>
</gene>
<dbReference type="Pfam" id="PF12913">
    <property type="entry name" value="SH3_6"/>
    <property type="match status" value="1"/>
</dbReference>
<protein>
    <submittedName>
        <fullName evidence="4">SH3 domain-containing protein</fullName>
    </submittedName>
</protein>
<feature type="chain" id="PRO_5038438805" evidence="2">
    <location>
        <begin position="23"/>
        <end position="268"/>
    </location>
</feature>
<dbReference type="EMBL" id="DVMM01000173">
    <property type="protein sequence ID" value="HIU30217.1"/>
    <property type="molecule type" value="Genomic_DNA"/>
</dbReference>
<feature type="region of interest" description="Disordered" evidence="1">
    <location>
        <begin position="25"/>
        <end position="67"/>
    </location>
</feature>
<accession>A0A9D1LBE1</accession>
<dbReference type="PROSITE" id="PS51257">
    <property type="entry name" value="PROKAR_LIPOPROTEIN"/>
    <property type="match status" value="1"/>
</dbReference>
<evidence type="ECO:0000313" key="4">
    <source>
        <dbReference type="EMBL" id="HIU30217.1"/>
    </source>
</evidence>
<feature type="signal peptide" evidence="2">
    <location>
        <begin position="1"/>
        <end position="22"/>
    </location>
</feature>
<reference evidence="4" key="2">
    <citation type="journal article" date="2021" name="PeerJ">
        <title>Extensive microbial diversity within the chicken gut microbiome revealed by metagenomics and culture.</title>
        <authorList>
            <person name="Gilroy R."/>
            <person name="Ravi A."/>
            <person name="Getino M."/>
            <person name="Pursley I."/>
            <person name="Horton D.L."/>
            <person name="Alikhan N.F."/>
            <person name="Baker D."/>
            <person name="Gharbi K."/>
            <person name="Hall N."/>
            <person name="Watson M."/>
            <person name="Adriaenssens E.M."/>
            <person name="Foster-Nyarko E."/>
            <person name="Jarju S."/>
            <person name="Secka A."/>
            <person name="Antonio M."/>
            <person name="Oren A."/>
            <person name="Chaudhuri R.R."/>
            <person name="La Ragione R."/>
            <person name="Hildebrand F."/>
            <person name="Pallen M.J."/>
        </authorList>
    </citation>
    <scope>NUCLEOTIDE SEQUENCE</scope>
    <source>
        <strain evidence="4">CHK195-4489</strain>
    </source>
</reference>
<evidence type="ECO:0000256" key="2">
    <source>
        <dbReference type="SAM" id="SignalP"/>
    </source>
</evidence>
<name>A0A9D1LBE1_9CLOT</name>
<dbReference type="InterPro" id="IPR039439">
    <property type="entry name" value="SH3b1_dom"/>
</dbReference>
<evidence type="ECO:0000259" key="3">
    <source>
        <dbReference type="Pfam" id="PF12913"/>
    </source>
</evidence>
<dbReference type="Proteomes" id="UP000824089">
    <property type="component" value="Unassembled WGS sequence"/>
</dbReference>
<evidence type="ECO:0000256" key="1">
    <source>
        <dbReference type="SAM" id="MobiDB-lite"/>
    </source>
</evidence>
<dbReference type="AlphaFoldDB" id="A0A9D1LBE1"/>
<evidence type="ECO:0000313" key="5">
    <source>
        <dbReference type="Proteomes" id="UP000824089"/>
    </source>
</evidence>
<organism evidence="4 5">
    <name type="scientific">Candidatus Egerieisoma faecipullorum</name>
    <dbReference type="NCBI Taxonomy" id="2840963"/>
    <lineage>
        <taxon>Bacteria</taxon>
        <taxon>Bacillati</taxon>
        <taxon>Bacillota</taxon>
        <taxon>Clostridia</taxon>
        <taxon>Eubacteriales</taxon>
        <taxon>Clostridiaceae</taxon>
        <taxon>Clostridiaceae incertae sedis</taxon>
        <taxon>Candidatus Egerieisoma</taxon>
    </lineage>
</organism>
<comment type="caution">
    <text evidence="4">The sequence shown here is derived from an EMBL/GenBank/DDBJ whole genome shotgun (WGS) entry which is preliminary data.</text>
</comment>